<accession>A0A1G8VFQ3</accession>
<organism evidence="1 2">
    <name type="scientific">Flavobacterium noncentrifugens</name>
    <dbReference type="NCBI Taxonomy" id="1128970"/>
    <lineage>
        <taxon>Bacteria</taxon>
        <taxon>Pseudomonadati</taxon>
        <taxon>Bacteroidota</taxon>
        <taxon>Flavobacteriia</taxon>
        <taxon>Flavobacteriales</taxon>
        <taxon>Flavobacteriaceae</taxon>
        <taxon>Flavobacterium</taxon>
    </lineage>
</organism>
<dbReference type="InterPro" id="IPR036249">
    <property type="entry name" value="Thioredoxin-like_sf"/>
</dbReference>
<keyword evidence="2" id="KW-1185">Reference proteome</keyword>
<dbReference type="Proteomes" id="UP000199580">
    <property type="component" value="Unassembled WGS sequence"/>
</dbReference>
<evidence type="ECO:0000313" key="1">
    <source>
        <dbReference type="EMBL" id="SDJ63970.1"/>
    </source>
</evidence>
<dbReference type="AlphaFoldDB" id="A0A1G8VFQ3"/>
<evidence type="ECO:0000313" key="2">
    <source>
        <dbReference type="Proteomes" id="UP000199580"/>
    </source>
</evidence>
<proteinExistence type="predicted"/>
<dbReference type="SUPFAM" id="SSF52833">
    <property type="entry name" value="Thioredoxin-like"/>
    <property type="match status" value="1"/>
</dbReference>
<name>A0A1G8VFQ3_9FLAO</name>
<dbReference type="OrthoDB" id="9809733at2"/>
<dbReference type="RefSeq" id="WP_139171702.1">
    <property type="nucleotide sequence ID" value="NZ_BKAI01000003.1"/>
</dbReference>
<dbReference type="EMBL" id="FNEZ01000002">
    <property type="protein sequence ID" value="SDJ63970.1"/>
    <property type="molecule type" value="Genomic_DNA"/>
</dbReference>
<gene>
    <name evidence="1" type="ORF">SAMN04487935_1297</name>
</gene>
<protein>
    <submittedName>
        <fullName evidence="1">AhpC/TSA family protein</fullName>
    </submittedName>
</protein>
<sequence>MKKAWIFIIIAVLGITGFYAWRKMAGAPDIRLENIALQNLSGLEIDLAQRNSQKPMIITFWSVSSKDSKDAFLLLKNAYAKHGSSINFMMVSDDEIEEITTFKMNYRLPFYFARSVKPLDDYNIYNLPTVYFFNAAGKLVSKKSGLLTQAEIETEISKID</sequence>
<reference evidence="1 2" key="1">
    <citation type="submission" date="2016-10" db="EMBL/GenBank/DDBJ databases">
        <authorList>
            <person name="de Groot N.N."/>
        </authorList>
    </citation>
    <scope>NUCLEOTIDE SEQUENCE [LARGE SCALE GENOMIC DNA]</scope>
    <source>
        <strain evidence="1 2">CGMCC 1.10076</strain>
    </source>
</reference>
<dbReference type="Gene3D" id="3.40.30.10">
    <property type="entry name" value="Glutaredoxin"/>
    <property type="match status" value="1"/>
</dbReference>